<dbReference type="InterPro" id="IPR001611">
    <property type="entry name" value="Leu-rich_rpt"/>
</dbReference>
<protein>
    <recommendedName>
        <fullName evidence="5">Leucine rich repeat containing 63</fullName>
    </recommendedName>
</protein>
<dbReference type="InParanoid" id="G1PEC6"/>
<accession>G1PEC6</accession>
<evidence type="ECO:0000256" key="2">
    <source>
        <dbReference type="ARBA" id="ARBA00022737"/>
    </source>
</evidence>
<evidence type="ECO:0000313" key="3">
    <source>
        <dbReference type="Ensembl" id="ENSMLUP00000008865.2"/>
    </source>
</evidence>
<dbReference type="OMA" id="YWHIPET"/>
<dbReference type="PANTHER" id="PTHR48051:SF1">
    <property type="entry name" value="RAS SUPPRESSOR PROTEIN 1"/>
    <property type="match status" value="1"/>
</dbReference>
<dbReference type="GeneTree" id="ENSGT00710000106860"/>
<reference evidence="3" key="3">
    <citation type="submission" date="2025-09" db="UniProtKB">
        <authorList>
            <consortium name="Ensembl"/>
        </authorList>
    </citation>
    <scope>IDENTIFICATION</scope>
</reference>
<dbReference type="EMBL" id="AAPE02005747">
    <property type="status" value="NOT_ANNOTATED_CDS"/>
    <property type="molecule type" value="Genomic_DNA"/>
</dbReference>
<dbReference type="Gene3D" id="3.80.10.10">
    <property type="entry name" value="Ribonuclease Inhibitor"/>
    <property type="match status" value="1"/>
</dbReference>
<dbReference type="EMBL" id="AAPE02005750">
    <property type="status" value="NOT_ANNOTATED_CDS"/>
    <property type="molecule type" value="Genomic_DNA"/>
</dbReference>
<dbReference type="InterPro" id="IPR050216">
    <property type="entry name" value="LRR_domain-containing"/>
</dbReference>
<name>G1PEC6_MYOLU</name>
<dbReference type="EMBL" id="AAPE02005749">
    <property type="status" value="NOT_ANNOTATED_CDS"/>
    <property type="molecule type" value="Genomic_DNA"/>
</dbReference>
<evidence type="ECO:0000313" key="4">
    <source>
        <dbReference type="Proteomes" id="UP000001074"/>
    </source>
</evidence>
<keyword evidence="4" id="KW-1185">Reference proteome</keyword>
<proteinExistence type="predicted"/>
<evidence type="ECO:0000256" key="1">
    <source>
        <dbReference type="ARBA" id="ARBA00022614"/>
    </source>
</evidence>
<keyword evidence="1" id="KW-0433">Leucine-rich repeat</keyword>
<reference evidence="3" key="2">
    <citation type="submission" date="2025-08" db="UniProtKB">
        <authorList>
            <consortium name="Ensembl"/>
        </authorList>
    </citation>
    <scope>IDENTIFICATION</scope>
</reference>
<dbReference type="InterPro" id="IPR032675">
    <property type="entry name" value="LRR_dom_sf"/>
</dbReference>
<dbReference type="FunCoup" id="G1PEC6">
    <property type="interactions" value="6"/>
</dbReference>
<organism evidence="3 4">
    <name type="scientific">Myotis lucifugus</name>
    <name type="common">Little brown bat</name>
    <dbReference type="NCBI Taxonomy" id="59463"/>
    <lineage>
        <taxon>Eukaryota</taxon>
        <taxon>Metazoa</taxon>
        <taxon>Chordata</taxon>
        <taxon>Craniata</taxon>
        <taxon>Vertebrata</taxon>
        <taxon>Euteleostomi</taxon>
        <taxon>Mammalia</taxon>
        <taxon>Eutheria</taxon>
        <taxon>Laurasiatheria</taxon>
        <taxon>Chiroptera</taxon>
        <taxon>Yangochiroptera</taxon>
        <taxon>Vespertilionidae</taxon>
        <taxon>Myotis</taxon>
    </lineage>
</organism>
<evidence type="ECO:0008006" key="5">
    <source>
        <dbReference type="Google" id="ProtNLM"/>
    </source>
</evidence>
<dbReference type="AlphaFoldDB" id="G1PEC6"/>
<dbReference type="HOGENOM" id="CLU_027651_0_0_1"/>
<dbReference type="PROSITE" id="PS51450">
    <property type="entry name" value="LRR"/>
    <property type="match status" value="2"/>
</dbReference>
<dbReference type="GO" id="GO:0005737">
    <property type="term" value="C:cytoplasm"/>
    <property type="evidence" value="ECO:0007669"/>
    <property type="project" value="TreeGrafter"/>
</dbReference>
<dbReference type="EMBL" id="AAPE02005752">
    <property type="status" value="NOT_ANNOTATED_CDS"/>
    <property type="molecule type" value="Genomic_DNA"/>
</dbReference>
<dbReference type="EMBL" id="AAPE02005748">
    <property type="status" value="NOT_ANNOTATED_CDS"/>
    <property type="molecule type" value="Genomic_DNA"/>
</dbReference>
<gene>
    <name evidence="3" type="primary">LRRC63</name>
</gene>
<dbReference type="SUPFAM" id="SSF52058">
    <property type="entry name" value="L domain-like"/>
    <property type="match status" value="1"/>
</dbReference>
<dbReference type="Proteomes" id="UP000001074">
    <property type="component" value="Unassembled WGS sequence"/>
</dbReference>
<dbReference type="EMBL" id="AAPE02005751">
    <property type="status" value="NOT_ANNOTATED_CDS"/>
    <property type="molecule type" value="Genomic_DNA"/>
</dbReference>
<reference evidence="3 4" key="1">
    <citation type="journal article" date="2011" name="Nature">
        <title>A high-resolution map of human evolutionary constraint using 29 mammals.</title>
        <authorList>
            <person name="Lindblad-Toh K."/>
            <person name="Garber M."/>
            <person name="Zuk O."/>
            <person name="Lin M.F."/>
            <person name="Parker B.J."/>
            <person name="Washietl S."/>
            <person name="Kheradpour P."/>
            <person name="Ernst J."/>
            <person name="Jordan G."/>
            <person name="Mauceli E."/>
            <person name="Ward L.D."/>
            <person name="Lowe C.B."/>
            <person name="Holloway A.K."/>
            <person name="Clamp M."/>
            <person name="Gnerre S."/>
            <person name="Alfoldi J."/>
            <person name="Beal K."/>
            <person name="Chang J."/>
            <person name="Clawson H."/>
            <person name="Cuff J."/>
            <person name="Di Palma F."/>
            <person name="Fitzgerald S."/>
            <person name="Flicek P."/>
            <person name="Guttman M."/>
            <person name="Hubisz M.J."/>
            <person name="Jaffe D.B."/>
            <person name="Jungreis I."/>
            <person name="Kent W.J."/>
            <person name="Kostka D."/>
            <person name="Lara M."/>
            <person name="Martins A.L."/>
            <person name="Massingham T."/>
            <person name="Moltke I."/>
            <person name="Raney B.J."/>
            <person name="Rasmussen M.D."/>
            <person name="Robinson J."/>
            <person name="Stark A."/>
            <person name="Vilella A.J."/>
            <person name="Wen J."/>
            <person name="Xie X."/>
            <person name="Zody M.C."/>
            <person name="Baldwin J."/>
            <person name="Bloom T."/>
            <person name="Chin C.W."/>
            <person name="Heiman D."/>
            <person name="Nicol R."/>
            <person name="Nusbaum C."/>
            <person name="Young S."/>
            <person name="Wilkinson J."/>
            <person name="Worley K.C."/>
            <person name="Kovar C.L."/>
            <person name="Muzny D.M."/>
            <person name="Gibbs R.A."/>
            <person name="Cree A."/>
            <person name="Dihn H.H."/>
            <person name="Fowler G."/>
            <person name="Jhangiani S."/>
            <person name="Joshi V."/>
            <person name="Lee S."/>
            <person name="Lewis L.R."/>
            <person name="Nazareth L.V."/>
            <person name="Okwuonu G."/>
            <person name="Santibanez J."/>
            <person name="Warren W.C."/>
            <person name="Mardis E.R."/>
            <person name="Weinstock G.M."/>
            <person name="Wilson R.K."/>
            <person name="Delehaunty K."/>
            <person name="Dooling D."/>
            <person name="Fronik C."/>
            <person name="Fulton L."/>
            <person name="Fulton B."/>
            <person name="Graves T."/>
            <person name="Minx P."/>
            <person name="Sodergren E."/>
            <person name="Birney E."/>
            <person name="Margulies E.H."/>
            <person name="Herrero J."/>
            <person name="Green E.D."/>
            <person name="Haussler D."/>
            <person name="Siepel A."/>
            <person name="Goldman N."/>
            <person name="Pollard K.S."/>
            <person name="Pedersen J.S."/>
            <person name="Lander E.S."/>
            <person name="Kellis M."/>
        </authorList>
    </citation>
    <scope>NUCLEOTIDE SEQUENCE [LARGE SCALE GENOMIC DNA]</scope>
</reference>
<keyword evidence="2" id="KW-0677">Repeat</keyword>
<dbReference type="eggNOG" id="KOG0619">
    <property type="taxonomic scope" value="Eukaryota"/>
</dbReference>
<dbReference type="STRING" id="59463.ENSMLUP00000008865"/>
<dbReference type="Ensembl" id="ENSMLUT00000009725.2">
    <property type="protein sequence ID" value="ENSMLUP00000008865.2"/>
    <property type="gene ID" value="ENSMLUG00000009728.2"/>
</dbReference>
<dbReference type="Pfam" id="PF00560">
    <property type="entry name" value="LRR_1"/>
    <property type="match status" value="1"/>
</dbReference>
<dbReference type="SMART" id="SM00369">
    <property type="entry name" value="LRR_TYP"/>
    <property type="match status" value="4"/>
</dbReference>
<dbReference type="EMBL" id="AAPE02005753">
    <property type="status" value="NOT_ANNOTATED_CDS"/>
    <property type="molecule type" value="Genomic_DNA"/>
</dbReference>
<dbReference type="Pfam" id="PF13855">
    <property type="entry name" value="LRR_8"/>
    <property type="match status" value="1"/>
</dbReference>
<dbReference type="InterPro" id="IPR003591">
    <property type="entry name" value="Leu-rich_rpt_typical-subtyp"/>
</dbReference>
<dbReference type="PANTHER" id="PTHR48051">
    <property type="match status" value="1"/>
</dbReference>
<sequence length="493" mass="56234">AKTDKIKPSHEKFAQDETTLIEGDKTSFPDAVSRKQSQTFVNIQTLSLNYHAQRRVASISTPIKSSKDAYWSIPETATGSIFLRSFHPASKRVLGKETNQMEKSGKPKEEPSKIKRISVDDMLKDILILSSEFSKPLNASSPITSPKLKEVLPEYCRTYTFKHPLIDLSATMPRRLTGTMPVHAQKHLQPPYHLQQTKAVININSFLDTVLIPAPVLPRKPHRQSEIETHAIENENLENVPKQSMPTPPEGKCTIKPRKRAESEEKVIRGEGFKTVAATQYESIAAMTNLAIVNCQIYGRNALNLKGFFIPNCPDLTPLAYQLIYLNLSFNDISSFPTEIYCLKHLQVLILRNNPIRIIPSDIQQLKFLRVFNIAFNLITTLPLGLFYLSYLEELDISYNSIASIPNEIQKLRSLQKLVVDGNELTSFPSGILRLHLEKIRFENTFTIPCLWKENSLNSPQRLTQLTALFFLKNNLRKYYDEIPDEIQMLLNW</sequence>